<feature type="region of interest" description="Disordered" evidence="3">
    <location>
        <begin position="105"/>
        <end position="163"/>
    </location>
</feature>
<dbReference type="Gene3D" id="3.30.559.10">
    <property type="entry name" value="Chloramphenicol acetyltransferase-like domain"/>
    <property type="match status" value="1"/>
</dbReference>
<reference evidence="5 6" key="1">
    <citation type="submission" date="2024-07" db="EMBL/GenBank/DDBJ databases">
        <title>Section-level genome sequencing and comparative genomics of Aspergillus sections Usti and Cavernicolus.</title>
        <authorList>
            <consortium name="Lawrence Berkeley National Laboratory"/>
            <person name="Nybo J.L."/>
            <person name="Vesth T.C."/>
            <person name="Theobald S."/>
            <person name="Frisvad J.C."/>
            <person name="Larsen T.O."/>
            <person name="Kjaerboelling I."/>
            <person name="Rothschild-Mancinelli K."/>
            <person name="Lyhne E.K."/>
            <person name="Kogle M.E."/>
            <person name="Barry K."/>
            <person name="Clum A."/>
            <person name="Na H."/>
            <person name="Ledsgaard L."/>
            <person name="Lin J."/>
            <person name="Lipzen A."/>
            <person name="Kuo A."/>
            <person name="Riley R."/>
            <person name="Mondo S."/>
            <person name="LaButti K."/>
            <person name="Haridas S."/>
            <person name="Pangalinan J."/>
            <person name="Salamov A.A."/>
            <person name="Simmons B.A."/>
            <person name="Magnuson J.K."/>
            <person name="Chen J."/>
            <person name="Drula E."/>
            <person name="Henrissat B."/>
            <person name="Wiebenga A."/>
            <person name="Lubbers R.J."/>
            <person name="Gomes A.C."/>
            <person name="Makela M.R."/>
            <person name="Stajich J."/>
            <person name="Grigoriev I.V."/>
            <person name="Mortensen U.H."/>
            <person name="De vries R.P."/>
            <person name="Baker S.E."/>
            <person name="Andersen M.R."/>
        </authorList>
    </citation>
    <scope>NUCLEOTIDE SEQUENCE [LARGE SCALE GENOMIC DNA]</scope>
    <source>
        <strain evidence="5 6">CBS 600.67</strain>
    </source>
</reference>
<feature type="domain" description="Trichothecene 3-O-acetyltransferase-like N-terminal" evidence="4">
    <location>
        <begin position="5"/>
        <end position="114"/>
    </location>
</feature>
<feature type="compositionally biased region" description="Basic and acidic residues" evidence="3">
    <location>
        <begin position="145"/>
        <end position="154"/>
    </location>
</feature>
<evidence type="ECO:0000256" key="3">
    <source>
        <dbReference type="SAM" id="MobiDB-lite"/>
    </source>
</evidence>
<dbReference type="Pfam" id="PF22664">
    <property type="entry name" value="TRI-like_N"/>
    <property type="match status" value="1"/>
</dbReference>
<dbReference type="Proteomes" id="UP001610335">
    <property type="component" value="Unassembled WGS sequence"/>
</dbReference>
<keyword evidence="1" id="KW-0808">Transferase</keyword>
<evidence type="ECO:0000313" key="5">
    <source>
        <dbReference type="EMBL" id="KAL2820493.1"/>
    </source>
</evidence>
<proteinExistence type="predicted"/>
<comment type="caution">
    <text evidence="5">The sequence shown here is derived from an EMBL/GenBank/DDBJ whole genome shotgun (WGS) entry which is preliminary data.</text>
</comment>
<keyword evidence="2" id="KW-0012">Acyltransferase</keyword>
<accession>A0ABR4HYC3</accession>
<organism evidence="5 6">
    <name type="scientific">Aspergillus cavernicola</name>
    <dbReference type="NCBI Taxonomy" id="176166"/>
    <lineage>
        <taxon>Eukaryota</taxon>
        <taxon>Fungi</taxon>
        <taxon>Dikarya</taxon>
        <taxon>Ascomycota</taxon>
        <taxon>Pezizomycotina</taxon>
        <taxon>Eurotiomycetes</taxon>
        <taxon>Eurotiomycetidae</taxon>
        <taxon>Eurotiales</taxon>
        <taxon>Aspergillaceae</taxon>
        <taxon>Aspergillus</taxon>
        <taxon>Aspergillus subgen. Nidulantes</taxon>
    </lineage>
</organism>
<protein>
    <recommendedName>
        <fullName evidence="4">Trichothecene 3-O-acetyltransferase-like N-terminal domain-containing protein</fullName>
    </recommendedName>
</protein>
<name>A0ABR4HYC3_9EURO</name>
<keyword evidence="6" id="KW-1185">Reference proteome</keyword>
<evidence type="ECO:0000313" key="6">
    <source>
        <dbReference type="Proteomes" id="UP001610335"/>
    </source>
</evidence>
<evidence type="ECO:0000256" key="2">
    <source>
        <dbReference type="ARBA" id="ARBA00023315"/>
    </source>
</evidence>
<gene>
    <name evidence="5" type="ORF">BDW59DRAFT_164657</name>
</gene>
<sequence>MFLQIYTQLCICYPVADRASHAAIINTLQNGLERVSRSFPWVAGQVIDEGASGENTGIFKIKSFKKTPLLVIKDLSNDPSISAIDALRKAHFHMGMLDENIVAPRRTLPGSPRRGRPRQLARLPPTGDVHHRRLPAYHCQPTQHNGHDRSRATHEPPLQGMLQ</sequence>
<dbReference type="InterPro" id="IPR023213">
    <property type="entry name" value="CAT-like_dom_sf"/>
</dbReference>
<evidence type="ECO:0000256" key="1">
    <source>
        <dbReference type="ARBA" id="ARBA00022679"/>
    </source>
</evidence>
<dbReference type="EMBL" id="JBFXLS010000070">
    <property type="protein sequence ID" value="KAL2820493.1"/>
    <property type="molecule type" value="Genomic_DNA"/>
</dbReference>
<evidence type="ECO:0000259" key="4">
    <source>
        <dbReference type="Pfam" id="PF22664"/>
    </source>
</evidence>
<dbReference type="InterPro" id="IPR054710">
    <property type="entry name" value="Tri101-like_N"/>
</dbReference>